<reference evidence="4" key="1">
    <citation type="journal article" date="2019" name="Int. J. Syst. Evol. Microbiol.">
        <title>The Global Catalogue of Microorganisms (GCM) 10K type strain sequencing project: providing services to taxonomists for standard genome sequencing and annotation.</title>
        <authorList>
            <consortium name="The Broad Institute Genomics Platform"/>
            <consortium name="The Broad Institute Genome Sequencing Center for Infectious Disease"/>
            <person name="Wu L."/>
            <person name="Ma J."/>
        </authorList>
    </citation>
    <scope>NUCLEOTIDE SEQUENCE [LARGE SCALE GENOMIC DNA]</scope>
    <source>
        <strain evidence="4">JCM 30846</strain>
    </source>
</reference>
<gene>
    <name evidence="3" type="ORF">GCM10023082_35810</name>
</gene>
<proteinExistence type="predicted"/>
<organism evidence="3 4">
    <name type="scientific">Streptomyces tremellae</name>
    <dbReference type="NCBI Taxonomy" id="1124239"/>
    <lineage>
        <taxon>Bacteria</taxon>
        <taxon>Bacillati</taxon>
        <taxon>Actinomycetota</taxon>
        <taxon>Actinomycetes</taxon>
        <taxon>Kitasatosporales</taxon>
        <taxon>Streptomycetaceae</taxon>
        <taxon>Streptomyces</taxon>
    </lineage>
</organism>
<dbReference type="InterPro" id="IPR016181">
    <property type="entry name" value="Acyl_CoA_acyltransferase"/>
</dbReference>
<evidence type="ECO:0000256" key="1">
    <source>
        <dbReference type="SAM" id="MobiDB-lite"/>
    </source>
</evidence>
<dbReference type="Pfam" id="PF13480">
    <property type="entry name" value="Acetyltransf_6"/>
    <property type="match status" value="1"/>
</dbReference>
<feature type="region of interest" description="Disordered" evidence="1">
    <location>
        <begin position="386"/>
        <end position="412"/>
    </location>
</feature>
<dbReference type="EMBL" id="BAABEP010000023">
    <property type="protein sequence ID" value="GAA3735507.1"/>
    <property type="molecule type" value="Genomic_DNA"/>
</dbReference>
<evidence type="ECO:0000313" key="4">
    <source>
        <dbReference type="Proteomes" id="UP001499884"/>
    </source>
</evidence>
<evidence type="ECO:0000259" key="2">
    <source>
        <dbReference type="Pfam" id="PF13480"/>
    </source>
</evidence>
<evidence type="ECO:0000313" key="3">
    <source>
        <dbReference type="EMBL" id="GAA3735507.1"/>
    </source>
</evidence>
<protein>
    <recommendedName>
        <fullName evidence="2">BioF2-like acetyltransferase domain-containing protein</fullName>
    </recommendedName>
</protein>
<dbReference type="RefSeq" id="WP_345648065.1">
    <property type="nucleotide sequence ID" value="NZ_BAABEP010000023.1"/>
</dbReference>
<comment type="caution">
    <text evidence="3">The sequence shown here is derived from an EMBL/GenBank/DDBJ whole genome shotgun (WGS) entry which is preliminary data.</text>
</comment>
<feature type="domain" description="BioF2-like acetyltransferase" evidence="2">
    <location>
        <begin position="202"/>
        <end position="334"/>
    </location>
</feature>
<name>A0ABP7FB81_9ACTN</name>
<dbReference type="Proteomes" id="UP001499884">
    <property type="component" value="Unassembled WGS sequence"/>
</dbReference>
<accession>A0ABP7FB81</accession>
<keyword evidence="4" id="KW-1185">Reference proteome</keyword>
<dbReference type="InterPro" id="IPR038740">
    <property type="entry name" value="BioF2-like_GNAT_dom"/>
</dbReference>
<sequence>MAADGGAGRAARVEIVRSVDALPAGVWERLAPPDDPMWARGVFAAMERGRIGPDGYAYLLLRRRGQVAALLPLCLFPGLRLDDVVGPRERRALAPVRRWAPRLLRVPMLFCGHLLGQGHLLGDGPLTEPEARQLVGAVGAFARRERLGTVVFKDFAPGAYGPLRRALADAGYCTVPSLPDTELALGYESFDAYVAALPARPRRNARSNLRRYAARGLRGETVKDWAPLVPAMLGLYGQVMARADQTLDVLDAGFLTALAEGAEREAPAPDSAVVACFDGDRLVAFLLCLFAGDGAVGARIGLDYALAHDARLYHAVHYAAIRLALERGCRRIRFAQTAYVPKLELGCVPVEQTYALTHVRPVRRALLRLLLPPALARARADALRGAHRAHLAPPQVRPPRPGRGDRRAACPE</sequence>
<dbReference type="Gene3D" id="3.40.630.30">
    <property type="match status" value="1"/>
</dbReference>
<feature type="compositionally biased region" description="Basic and acidic residues" evidence="1">
    <location>
        <begin position="402"/>
        <end position="412"/>
    </location>
</feature>
<dbReference type="SUPFAM" id="SSF55729">
    <property type="entry name" value="Acyl-CoA N-acyltransferases (Nat)"/>
    <property type="match status" value="1"/>
</dbReference>